<organism evidence="1 2">
    <name type="scientific">Leekyejoonella antrihumi</name>
    <dbReference type="NCBI Taxonomy" id="1660198"/>
    <lineage>
        <taxon>Bacteria</taxon>
        <taxon>Bacillati</taxon>
        <taxon>Actinomycetota</taxon>
        <taxon>Actinomycetes</taxon>
        <taxon>Micrococcales</taxon>
        <taxon>Dermacoccaceae</taxon>
        <taxon>Leekyejoonella</taxon>
    </lineage>
</organism>
<accession>A0A563E3R3</accession>
<sequence length="111" mass="11791">MPDAVITVTECGYWARQGHAHQKFNKASSTVAGDFRCLTSVVLMAAVHEAGTEVCAPVHRFELDVPSEWGPRVLSALGKHQGVPLLTTAHGKYTRDEGHLPAESLGALSGG</sequence>
<dbReference type="OrthoDB" id="9801472at2"/>
<gene>
    <name evidence="1" type="ORF">FGL98_08790</name>
</gene>
<name>A0A563E3R3_9MICO</name>
<protein>
    <submittedName>
        <fullName evidence="1">Uncharacterized protein</fullName>
    </submittedName>
</protein>
<comment type="caution">
    <text evidence="1">The sequence shown here is derived from an EMBL/GenBank/DDBJ whole genome shotgun (WGS) entry which is preliminary data.</text>
</comment>
<reference evidence="1 2" key="1">
    <citation type="submission" date="2019-05" db="EMBL/GenBank/DDBJ databases">
        <authorList>
            <person name="Lee S.D."/>
        </authorList>
    </citation>
    <scope>NUCLEOTIDE SEQUENCE [LARGE SCALE GENOMIC DNA]</scope>
    <source>
        <strain evidence="1 2">C5-26</strain>
    </source>
</reference>
<keyword evidence="2" id="KW-1185">Reference proteome</keyword>
<evidence type="ECO:0000313" key="2">
    <source>
        <dbReference type="Proteomes" id="UP000320244"/>
    </source>
</evidence>
<dbReference type="Proteomes" id="UP000320244">
    <property type="component" value="Unassembled WGS sequence"/>
</dbReference>
<evidence type="ECO:0000313" key="1">
    <source>
        <dbReference type="EMBL" id="TWP36841.1"/>
    </source>
</evidence>
<dbReference type="EMBL" id="VCQV01000009">
    <property type="protein sequence ID" value="TWP36841.1"/>
    <property type="molecule type" value="Genomic_DNA"/>
</dbReference>
<proteinExistence type="predicted"/>
<reference evidence="1 2" key="2">
    <citation type="submission" date="2019-08" db="EMBL/GenBank/DDBJ databases">
        <title>Jejuicoccus antrihumi gen. nov., sp. nov., a new member of the family Dermacoccaceae isolated from a cave.</title>
        <authorList>
            <person name="Schumann P."/>
            <person name="Kim I.S."/>
        </authorList>
    </citation>
    <scope>NUCLEOTIDE SEQUENCE [LARGE SCALE GENOMIC DNA]</scope>
    <source>
        <strain evidence="1 2">C5-26</strain>
    </source>
</reference>
<dbReference type="RefSeq" id="WP_146316382.1">
    <property type="nucleotide sequence ID" value="NZ_VCQV01000009.1"/>
</dbReference>
<dbReference type="AlphaFoldDB" id="A0A563E3R3"/>